<keyword evidence="8" id="KW-1185">Reference proteome</keyword>
<dbReference type="AlphaFoldDB" id="A0A0P7B373"/>
<dbReference type="EMBL" id="LKCW01000075">
    <property type="protein sequence ID" value="KPM40827.1"/>
    <property type="molecule type" value="Genomic_DNA"/>
</dbReference>
<dbReference type="Pfam" id="PF21274">
    <property type="entry name" value="Rng_hyd_C"/>
    <property type="match status" value="1"/>
</dbReference>
<comment type="caution">
    <text evidence="7">The sequence shown here is derived from an EMBL/GenBank/DDBJ whole genome shotgun (WGS) entry which is preliminary data.</text>
</comment>
<evidence type="ECO:0000313" key="8">
    <source>
        <dbReference type="Proteomes" id="UP000050424"/>
    </source>
</evidence>
<keyword evidence="3" id="KW-0274">FAD</keyword>
<feature type="region of interest" description="Disordered" evidence="5">
    <location>
        <begin position="1"/>
        <end position="32"/>
    </location>
</feature>
<dbReference type="Gene3D" id="3.40.30.120">
    <property type="match status" value="1"/>
</dbReference>
<dbReference type="OrthoDB" id="2690153at2759"/>
<evidence type="ECO:0000313" key="7">
    <source>
        <dbReference type="EMBL" id="KPM40827.1"/>
    </source>
</evidence>
<keyword evidence="2" id="KW-0285">Flavoprotein</keyword>
<organism evidence="7 8">
    <name type="scientific">Neonectria ditissima</name>
    <dbReference type="NCBI Taxonomy" id="78410"/>
    <lineage>
        <taxon>Eukaryota</taxon>
        <taxon>Fungi</taxon>
        <taxon>Dikarya</taxon>
        <taxon>Ascomycota</taxon>
        <taxon>Pezizomycotina</taxon>
        <taxon>Sordariomycetes</taxon>
        <taxon>Hypocreomycetidae</taxon>
        <taxon>Hypocreales</taxon>
        <taxon>Nectriaceae</taxon>
        <taxon>Neonectria</taxon>
    </lineage>
</organism>
<feature type="compositionally biased region" description="Basic and acidic residues" evidence="5">
    <location>
        <begin position="8"/>
        <end position="18"/>
    </location>
</feature>
<name>A0A0P7B373_9HYPO</name>
<dbReference type="InterPro" id="IPR002938">
    <property type="entry name" value="FAD-bd"/>
</dbReference>
<dbReference type="SUPFAM" id="SSF51905">
    <property type="entry name" value="FAD/NAD(P)-binding domain"/>
    <property type="match status" value="1"/>
</dbReference>
<dbReference type="PANTHER" id="PTHR43004">
    <property type="entry name" value="TRK SYSTEM POTASSIUM UPTAKE PROTEIN"/>
    <property type="match status" value="1"/>
</dbReference>
<dbReference type="Pfam" id="PF01494">
    <property type="entry name" value="FAD_binding_3"/>
    <property type="match status" value="1"/>
</dbReference>
<proteinExistence type="predicted"/>
<dbReference type="GO" id="GO:0016709">
    <property type="term" value="F:oxidoreductase activity, acting on paired donors, with incorporation or reduction of molecular oxygen, NAD(P)H as one donor, and incorporation of one atom of oxygen"/>
    <property type="evidence" value="ECO:0007669"/>
    <property type="project" value="UniProtKB-ARBA"/>
</dbReference>
<dbReference type="InterPro" id="IPR036188">
    <property type="entry name" value="FAD/NAD-bd_sf"/>
</dbReference>
<dbReference type="Gene3D" id="3.50.50.60">
    <property type="entry name" value="FAD/NAD(P)-binding domain"/>
    <property type="match status" value="2"/>
</dbReference>
<dbReference type="InterPro" id="IPR050641">
    <property type="entry name" value="RIFMO-like"/>
</dbReference>
<feature type="domain" description="FAD-binding" evidence="6">
    <location>
        <begin position="250"/>
        <end position="333"/>
    </location>
</feature>
<dbReference type="GO" id="GO:0071949">
    <property type="term" value="F:FAD binding"/>
    <property type="evidence" value="ECO:0007669"/>
    <property type="project" value="InterPro"/>
</dbReference>
<comment type="cofactor">
    <cofactor evidence="1">
        <name>FAD</name>
        <dbReference type="ChEBI" id="CHEBI:57692"/>
    </cofactor>
</comment>
<evidence type="ECO:0000259" key="6">
    <source>
        <dbReference type="Pfam" id="PF01494"/>
    </source>
</evidence>
<reference evidence="7 8" key="1">
    <citation type="submission" date="2015-09" db="EMBL/GenBank/DDBJ databases">
        <title>Draft genome of a European isolate of the apple canker pathogen Neonectria ditissima.</title>
        <authorList>
            <person name="Gomez-Cortecero A."/>
            <person name="Harrison R.J."/>
            <person name="Armitage A.D."/>
        </authorList>
    </citation>
    <scope>NUCLEOTIDE SEQUENCE [LARGE SCALE GENOMIC DNA]</scope>
    <source>
        <strain evidence="7 8">R09/05</strain>
    </source>
</reference>
<accession>A0A0P7B373</accession>
<dbReference type="PANTHER" id="PTHR43004:SF19">
    <property type="entry name" value="BINDING MONOOXYGENASE, PUTATIVE (JCVI)-RELATED"/>
    <property type="match status" value="1"/>
</dbReference>
<protein>
    <recommendedName>
        <fullName evidence="6">FAD-binding domain-containing protein</fullName>
    </recommendedName>
</protein>
<dbReference type="Proteomes" id="UP000050424">
    <property type="component" value="Unassembled WGS sequence"/>
</dbReference>
<gene>
    <name evidence="7" type="ORF">AK830_g5690</name>
</gene>
<evidence type="ECO:0000256" key="1">
    <source>
        <dbReference type="ARBA" id="ARBA00001974"/>
    </source>
</evidence>
<evidence type="ECO:0000256" key="4">
    <source>
        <dbReference type="ARBA" id="ARBA00023002"/>
    </source>
</evidence>
<sequence>MGPSRIRTASDRADRDAEVTSGTNTSEAMGAEGFASRTRHSCIVLERDLDPESRWKSLPLGRRGLNTLSVEAMHRRGLLSNFVDSAERNSFFTKTPGFQFGGAFAGIMLNLNKVDMTRWKYRLPGPALLPCATSLERIESTLTKRAESLGVTILRGSSVTKIAAQDDNGVAVETGDGKFYRGKWLVGCDEAKFMGYAVECEFDHPEEFEAGFHLTSTGLYIIAPNSMYLVDFDTAAFDRTQDITLEHLQGVLERQATSYRKGRVLLARDAAHIHGPLGAQGLNVGLGDAMNLGWKLAATIQRESASQGSPADLALLDTYETERHPVGAWVLEWTRAQVATTQPDLYGASVQALIRDLINTTDGTSLFIDRIWGLSQRYSLGDGEAHAHPLVGSSVPDFELVDGSRLGSKMEGGRGLLIDFEDDSTLKESVDFERYNSRVDFVKISAKDQCGLRALLVRPDGIVAWVVEAGADADINAAKAALKRWFGSSV</sequence>
<evidence type="ECO:0000256" key="3">
    <source>
        <dbReference type="ARBA" id="ARBA00022827"/>
    </source>
</evidence>
<evidence type="ECO:0000256" key="5">
    <source>
        <dbReference type="SAM" id="MobiDB-lite"/>
    </source>
</evidence>
<evidence type="ECO:0000256" key="2">
    <source>
        <dbReference type="ARBA" id="ARBA00022630"/>
    </source>
</evidence>
<keyword evidence="4" id="KW-0560">Oxidoreductase</keyword>
<dbReference type="STRING" id="78410.A0A0P7B373"/>